<accession>A0A401GMT0</accession>
<feature type="domain" description="Ubiquitin 3 binding protein But2 C-terminal" evidence="1">
    <location>
        <begin position="63"/>
        <end position="199"/>
    </location>
</feature>
<reference evidence="2 3" key="1">
    <citation type="journal article" date="2018" name="Sci. Rep.">
        <title>Genome sequence of the cauliflower mushroom Sparassis crispa (Hanabiratake) and its association with beneficial usage.</title>
        <authorList>
            <person name="Kiyama R."/>
            <person name="Furutani Y."/>
            <person name="Kawaguchi K."/>
            <person name="Nakanishi T."/>
        </authorList>
    </citation>
    <scope>NUCLEOTIDE SEQUENCE [LARGE SCALE GENOMIC DNA]</scope>
</reference>
<keyword evidence="3" id="KW-1185">Reference proteome</keyword>
<dbReference type="InterPro" id="IPR018620">
    <property type="entry name" value="Ubiquitin3-bd_protein_But2_C"/>
</dbReference>
<dbReference type="AlphaFoldDB" id="A0A401GMT0"/>
<evidence type="ECO:0000259" key="1">
    <source>
        <dbReference type="Pfam" id="PF09792"/>
    </source>
</evidence>
<evidence type="ECO:0000313" key="3">
    <source>
        <dbReference type="Proteomes" id="UP000287166"/>
    </source>
</evidence>
<dbReference type="EMBL" id="BFAD01000005">
    <property type="protein sequence ID" value="GBE83490.1"/>
    <property type="molecule type" value="Genomic_DNA"/>
</dbReference>
<comment type="caution">
    <text evidence="2">The sequence shown here is derived from an EMBL/GenBank/DDBJ whole genome shotgun (WGS) entry which is preliminary data.</text>
</comment>
<name>A0A401GMT0_9APHY</name>
<dbReference type="Pfam" id="PF09792">
    <property type="entry name" value="But2"/>
    <property type="match status" value="1"/>
</dbReference>
<dbReference type="OrthoDB" id="3350619at2759"/>
<organism evidence="2 3">
    <name type="scientific">Sparassis crispa</name>
    <dbReference type="NCBI Taxonomy" id="139825"/>
    <lineage>
        <taxon>Eukaryota</taxon>
        <taxon>Fungi</taxon>
        <taxon>Dikarya</taxon>
        <taxon>Basidiomycota</taxon>
        <taxon>Agaricomycotina</taxon>
        <taxon>Agaricomycetes</taxon>
        <taxon>Polyporales</taxon>
        <taxon>Sparassidaceae</taxon>
        <taxon>Sparassis</taxon>
    </lineage>
</organism>
<dbReference type="InParanoid" id="A0A401GMT0"/>
<proteinExistence type="predicted"/>
<dbReference type="GeneID" id="38780407"/>
<dbReference type="Proteomes" id="UP000287166">
    <property type="component" value="Unassembled WGS sequence"/>
</dbReference>
<dbReference type="RefSeq" id="XP_027614403.1">
    <property type="nucleotide sequence ID" value="XM_027758602.1"/>
</dbReference>
<evidence type="ECO:0000313" key="2">
    <source>
        <dbReference type="EMBL" id="GBE83490.1"/>
    </source>
</evidence>
<gene>
    <name evidence="2" type="ORF">SCP_0505410</name>
</gene>
<protein>
    <recommendedName>
        <fullName evidence="1">Ubiquitin 3 binding protein But2 C-terminal domain-containing protein</fullName>
    </recommendedName>
</protein>
<sequence>MAATSRALRHPSLYPGIQRVTEIKAIMHVESFVAQAKASAHAADEAGATPPSVQPIPSSALRPTAVGRVNALRPYQQYPQDGWVLLTEQDHAIMEFRPTHPDSTNCMLKGTFPMRHALEHKLLTIEVDDPAQDAPLIQASVLSGSTISEFSHITWITRPNVRDDLGTLDAAFGVDWQTRSFACTPGERVLVELACVGSGCRIEYNWLEESALPRFGIELAQVQ</sequence>